<gene>
    <name evidence="1" type="ORF">BN890_50400</name>
</gene>
<reference evidence="1 2" key="1">
    <citation type="submission" date="2013-12" db="EMBL/GenBank/DDBJ databases">
        <title>Improved hybrid genome assemblies of Bacteroides xylanisolvens SD CC 1b and Bacteroides xylanisolvens SD CC 2a using Illumina and 454 Sequencing.</title>
        <authorList>
            <person name="Ramaraj T."/>
            <person name="Sundararajan A."/>
            <person name="Mudge J."/>
            <person name="Schilkey F.D."/>
            <person name="Delvecchio V."/>
            <person name="Donlon M."/>
            <person name="Ziemer C."/>
        </authorList>
    </citation>
    <scope>NUCLEOTIDE SEQUENCE [LARGE SCALE GENOMIC DNA]</scope>
</reference>
<accession>D4VIH9</accession>
<organism evidence="1 2">
    <name type="scientific">Bacteroides xylanisolvens SD CC 1b</name>
    <dbReference type="NCBI Taxonomy" id="702447"/>
    <lineage>
        <taxon>Bacteria</taxon>
        <taxon>Pseudomonadati</taxon>
        <taxon>Bacteroidota</taxon>
        <taxon>Bacteroidia</taxon>
        <taxon>Bacteroidales</taxon>
        <taxon>Bacteroidaceae</taxon>
        <taxon>Bacteroides</taxon>
    </lineage>
</organism>
<evidence type="ECO:0000313" key="2">
    <source>
        <dbReference type="Proteomes" id="UP000019380"/>
    </source>
</evidence>
<sequence>MEMAKKACGTWESIRIVEEDGCKEKTYYDFGSVKGSIPGGDLKETTYFTECGEVEDGQEYNMQCKSIIEGTWKIEVGDIYFTYDLSTLKVTFEGISFPGADRLSESLAQSFIKNYGQSLIQESIEELKEHLYNWYSENENNEDCYQNVNIKGDNMSFDATDGVIKLIRIK</sequence>
<dbReference type="EMBL" id="CBXG010000054">
    <property type="protein sequence ID" value="CDM07416.1"/>
    <property type="molecule type" value="Genomic_DNA"/>
</dbReference>
<dbReference type="AlphaFoldDB" id="D4VIH9"/>
<name>D4VIH9_9BACE</name>
<protein>
    <submittedName>
        <fullName evidence="1">Uncharacterized protein</fullName>
    </submittedName>
</protein>
<comment type="caution">
    <text evidence="1">The sequence shown here is derived from an EMBL/GenBank/DDBJ whole genome shotgun (WGS) entry which is preliminary data.</text>
</comment>
<evidence type="ECO:0000313" key="1">
    <source>
        <dbReference type="EMBL" id="CDM07416.1"/>
    </source>
</evidence>
<proteinExistence type="predicted"/>
<dbReference type="Proteomes" id="UP000019380">
    <property type="component" value="Unassembled WGS sequence"/>
</dbReference>